<reference evidence="1" key="1">
    <citation type="submission" date="2023-04" db="EMBL/GenBank/DDBJ databases">
        <title>Assessment of the microbiological origin of a defect in Grana Padano cheese.</title>
        <authorList>
            <person name="Zago M."/>
            <person name="Rossetti L."/>
            <person name="Bonvini B."/>
            <person name="Carminati D."/>
            <person name="Giraffa G."/>
        </authorList>
    </citation>
    <scope>NUCLEOTIDE SEQUENCE</scope>
    <source>
        <strain evidence="1">4990</strain>
    </source>
</reference>
<proteinExistence type="predicted"/>
<comment type="caution">
    <text evidence="1">The sequence shown here is derived from an EMBL/GenBank/DDBJ whole genome shotgun (WGS) entry which is preliminary data.</text>
</comment>
<sequence length="55" mass="6565">MEDFIIKFFKNKKIILTILGTLIVSVFMREKDLFVLEEDNEKRIFISISNTKQNI</sequence>
<protein>
    <submittedName>
        <fullName evidence="1">Uncharacterized protein</fullName>
    </submittedName>
</protein>
<gene>
    <name evidence="1" type="ORF">P9J83_07555</name>
</gene>
<dbReference type="RefSeq" id="WP_310943374.1">
    <property type="nucleotide sequence ID" value="NZ_JARUIS010000008.1"/>
</dbReference>
<accession>A0AAE4FKP4</accession>
<dbReference type="Proteomes" id="UP001182303">
    <property type="component" value="Unassembled WGS sequence"/>
</dbReference>
<dbReference type="AlphaFoldDB" id="A0AAE4FKP4"/>
<organism evidence="1 2">
    <name type="scientific">Clostridium sporogenes</name>
    <dbReference type="NCBI Taxonomy" id="1509"/>
    <lineage>
        <taxon>Bacteria</taxon>
        <taxon>Bacillati</taxon>
        <taxon>Bacillota</taxon>
        <taxon>Clostridia</taxon>
        <taxon>Eubacteriales</taxon>
        <taxon>Clostridiaceae</taxon>
        <taxon>Clostridium</taxon>
    </lineage>
</organism>
<evidence type="ECO:0000313" key="1">
    <source>
        <dbReference type="EMBL" id="MDS1003349.1"/>
    </source>
</evidence>
<evidence type="ECO:0000313" key="2">
    <source>
        <dbReference type="Proteomes" id="UP001182303"/>
    </source>
</evidence>
<dbReference type="EMBL" id="JARUIS010000008">
    <property type="protein sequence ID" value="MDS1003349.1"/>
    <property type="molecule type" value="Genomic_DNA"/>
</dbReference>
<name>A0AAE4FKP4_CLOSG</name>